<dbReference type="Pfam" id="PF00106">
    <property type="entry name" value="adh_short"/>
    <property type="match status" value="1"/>
</dbReference>
<evidence type="ECO:0000256" key="1">
    <source>
        <dbReference type="ARBA" id="ARBA00004173"/>
    </source>
</evidence>
<organism evidence="5 6">
    <name type="scientific">Merluccius polli</name>
    <name type="common">Benguela hake</name>
    <name type="synonym">Merluccius cadenati</name>
    <dbReference type="NCBI Taxonomy" id="89951"/>
    <lineage>
        <taxon>Eukaryota</taxon>
        <taxon>Metazoa</taxon>
        <taxon>Chordata</taxon>
        <taxon>Craniata</taxon>
        <taxon>Vertebrata</taxon>
        <taxon>Euteleostomi</taxon>
        <taxon>Actinopterygii</taxon>
        <taxon>Neopterygii</taxon>
        <taxon>Teleostei</taxon>
        <taxon>Neoteleostei</taxon>
        <taxon>Acanthomorphata</taxon>
        <taxon>Zeiogadaria</taxon>
        <taxon>Gadariae</taxon>
        <taxon>Gadiformes</taxon>
        <taxon>Gadoidei</taxon>
        <taxon>Merlucciidae</taxon>
        <taxon>Merluccius</taxon>
    </lineage>
</organism>
<sequence length="349" mass="37958">MAAVDSFSLLYRQIALSCNTYVETLALVGALYTASKACVLLQNCCTLVRVHFLPRLMPIRRTLSQRFGEWAVINGAADDTAQAYAEELARQGINLIFVSPDRSMSTDQARAVAQHYGVETTLVEADLALGEAAAKPLKDALSDKDVGILVNCVSESLPSRLTEMSEQELLVLVNRTVVAATLLTKAILPMMVRQRRGAVVNLCCGAGSRPSAGRAALFASEGYLERFSRVLHREYGDQGIFIQTLTPFQVSSSGTAASSVLAMRGWLVPKPEVYAQHAVSTLGVAHHTTGYWPHTLQEESETESKMAWRVPEGGAAMEKALSLQLPVALFYKPAEIRTAKREGEMVVLV</sequence>
<dbReference type="Proteomes" id="UP001174136">
    <property type="component" value="Unassembled WGS sequence"/>
</dbReference>
<evidence type="ECO:0000313" key="6">
    <source>
        <dbReference type="Proteomes" id="UP001174136"/>
    </source>
</evidence>
<proteinExistence type="inferred from homology"/>
<dbReference type="AlphaFoldDB" id="A0AA47P612"/>
<comment type="similarity">
    <text evidence="4">Belongs to the short-chain dehydrogenases/reductases (SDR) family. 17-beta-HSD 3 subfamily.</text>
</comment>
<evidence type="ECO:0000256" key="2">
    <source>
        <dbReference type="ARBA" id="ARBA00022857"/>
    </source>
</evidence>
<dbReference type="InterPro" id="IPR052149">
    <property type="entry name" value="17-beta-HSD3-like"/>
</dbReference>
<name>A0AA47P612_MERPO</name>
<gene>
    <name evidence="5" type="primary">hsdl1</name>
    <name evidence="5" type="ORF">N1851_010744</name>
</gene>
<keyword evidence="6" id="KW-1185">Reference proteome</keyword>
<dbReference type="CDD" id="cd05356">
    <property type="entry name" value="17beta-HSD1_like_SDR_c"/>
    <property type="match status" value="1"/>
</dbReference>
<dbReference type="InterPro" id="IPR036291">
    <property type="entry name" value="NAD(P)-bd_dom_sf"/>
</dbReference>
<protein>
    <submittedName>
        <fullName evidence="5">Inactive hydroxysteroid dehydrogenase-like protein 1</fullName>
    </submittedName>
</protein>
<comment type="caution">
    <text evidence="5">The sequence shown here is derived from an EMBL/GenBank/DDBJ whole genome shotgun (WGS) entry which is preliminary data.</text>
</comment>
<dbReference type="SUPFAM" id="SSF51735">
    <property type="entry name" value="NAD(P)-binding Rossmann-fold domains"/>
    <property type="match status" value="1"/>
</dbReference>
<reference evidence="5" key="1">
    <citation type="journal article" date="2023" name="Front. Mar. Sci.">
        <title>A new Merluccius polli reference genome to investigate the effects of global change in West African waters.</title>
        <authorList>
            <person name="Mateo J.L."/>
            <person name="Blanco-Fernandez C."/>
            <person name="Garcia-Vazquez E."/>
            <person name="Machado-Schiaffino G."/>
        </authorList>
    </citation>
    <scope>NUCLEOTIDE SEQUENCE</scope>
    <source>
        <strain evidence="5">C29</strain>
        <tissue evidence="5">Fin</tissue>
    </source>
</reference>
<dbReference type="PANTHER" id="PTHR44889">
    <property type="entry name" value="INACTIVE HYDROXYSTEROID DEHYDROGENASE-LIKE PROTEIN 1"/>
    <property type="match status" value="1"/>
</dbReference>
<evidence type="ECO:0000313" key="5">
    <source>
        <dbReference type="EMBL" id="KAK0148833.1"/>
    </source>
</evidence>
<dbReference type="GO" id="GO:0005739">
    <property type="term" value="C:mitochondrion"/>
    <property type="evidence" value="ECO:0007669"/>
    <property type="project" value="UniProtKB-SubCell"/>
</dbReference>
<dbReference type="Gene3D" id="3.40.50.720">
    <property type="entry name" value="NAD(P)-binding Rossmann-like Domain"/>
    <property type="match status" value="1"/>
</dbReference>
<keyword evidence="3" id="KW-0496">Mitochondrion</keyword>
<dbReference type="PANTHER" id="PTHR44889:SF1">
    <property type="entry name" value="INACTIVE HYDROXYSTEROID DEHYDROGENASE-LIKE PROTEIN 1"/>
    <property type="match status" value="1"/>
</dbReference>
<keyword evidence="2" id="KW-0521">NADP</keyword>
<comment type="subcellular location">
    <subcellularLocation>
        <location evidence="1">Mitochondrion</location>
    </subcellularLocation>
</comment>
<dbReference type="InterPro" id="IPR002347">
    <property type="entry name" value="SDR_fam"/>
</dbReference>
<dbReference type="EMBL" id="JAOPHQ010001995">
    <property type="protein sequence ID" value="KAK0148833.1"/>
    <property type="molecule type" value="Genomic_DNA"/>
</dbReference>
<evidence type="ECO:0000256" key="4">
    <source>
        <dbReference type="ARBA" id="ARBA00038261"/>
    </source>
</evidence>
<accession>A0AA47P612</accession>
<evidence type="ECO:0000256" key="3">
    <source>
        <dbReference type="ARBA" id="ARBA00023128"/>
    </source>
</evidence>